<accession>A0ACB8L0W8</accession>
<name>A0ACB8L0W8_CITSI</name>
<dbReference type="EMBL" id="CM039173">
    <property type="protein sequence ID" value="KAH9766930.1"/>
    <property type="molecule type" value="Genomic_DNA"/>
</dbReference>
<reference evidence="2" key="1">
    <citation type="journal article" date="2023" name="Hortic. Res.">
        <title>A chromosome-level phased genome enabling allele-level studies in sweet orange: a case study on citrus Huanglongbing tolerance.</title>
        <authorList>
            <person name="Wu B."/>
            <person name="Yu Q."/>
            <person name="Deng Z."/>
            <person name="Duan Y."/>
            <person name="Luo F."/>
            <person name="Gmitter F. Jr."/>
        </authorList>
    </citation>
    <scope>NUCLEOTIDE SEQUENCE [LARGE SCALE GENOMIC DNA]</scope>
    <source>
        <strain evidence="2">cv. Valencia</strain>
    </source>
</reference>
<sequence>MFRLPLIAFYLNPLRTPPSFKPQKTLMASINIFLLQLSIFLLIFLPKPCFPKNQTLFFPLKTQALAHYYNYRATANKLSFHHNVSLTVSLKLGSPPQDVTMVLDTGSELSWLHCKKTVSFNSIFNPLLSSSYSPVPCNSPTCKIKTQDLPVPASCDPKGLCRVTLTYADLTSTEGNLATETILIGGPARPGFVFGCMDSGSSSNSQEDARTTGLMGMNRGSLSFITQMGFPKFSYCISGVDSSGVLLFGDASFAWLKPLSYTPLVRISKPLPYFDRVAYSVQLEGIKVGSKVLNLPKSVFIPDHTGAGQTMVDSGTQFTFLLGEVYSALKNEFIQQTKGILRVFDDPNFVFQGAMDLCYLIESTGPSLPRLPIVSLMFSGAEMSVSGERLLYRVPGLSRGRDSVYCFTFGNSDLLGIEAFVIGHHHQQNLWVEFDLINSRVGFAEVRCDIASKRLGIIV</sequence>
<evidence type="ECO:0000313" key="1">
    <source>
        <dbReference type="EMBL" id="KAH9766930.1"/>
    </source>
</evidence>
<dbReference type="Proteomes" id="UP000829398">
    <property type="component" value="Chromosome 4"/>
</dbReference>
<protein>
    <submittedName>
        <fullName evidence="1">Peptidase A1 domain-containing protein</fullName>
    </submittedName>
</protein>
<comment type="caution">
    <text evidence="1">The sequence shown here is derived from an EMBL/GenBank/DDBJ whole genome shotgun (WGS) entry which is preliminary data.</text>
</comment>
<evidence type="ECO:0000313" key="2">
    <source>
        <dbReference type="Proteomes" id="UP000829398"/>
    </source>
</evidence>
<gene>
    <name evidence="1" type="ORF">KPL71_011098</name>
</gene>
<organism evidence="1 2">
    <name type="scientific">Citrus sinensis</name>
    <name type="common">Sweet orange</name>
    <name type="synonym">Citrus aurantium var. sinensis</name>
    <dbReference type="NCBI Taxonomy" id="2711"/>
    <lineage>
        <taxon>Eukaryota</taxon>
        <taxon>Viridiplantae</taxon>
        <taxon>Streptophyta</taxon>
        <taxon>Embryophyta</taxon>
        <taxon>Tracheophyta</taxon>
        <taxon>Spermatophyta</taxon>
        <taxon>Magnoliopsida</taxon>
        <taxon>eudicotyledons</taxon>
        <taxon>Gunneridae</taxon>
        <taxon>Pentapetalae</taxon>
        <taxon>rosids</taxon>
        <taxon>malvids</taxon>
        <taxon>Sapindales</taxon>
        <taxon>Rutaceae</taxon>
        <taxon>Aurantioideae</taxon>
        <taxon>Citrus</taxon>
    </lineage>
</organism>
<proteinExistence type="predicted"/>
<keyword evidence="2" id="KW-1185">Reference proteome</keyword>